<dbReference type="Proteomes" id="UP000539052">
    <property type="component" value="Unassembled WGS sequence"/>
</dbReference>
<evidence type="ECO:0000313" key="1">
    <source>
        <dbReference type="EMBL" id="NNJ30901.1"/>
    </source>
</evidence>
<evidence type="ECO:0000313" key="2">
    <source>
        <dbReference type="Proteomes" id="UP000539052"/>
    </source>
</evidence>
<dbReference type="Gene3D" id="3.30.200.20">
    <property type="entry name" value="Phosphorylase Kinase, domain 1"/>
    <property type="match status" value="1"/>
</dbReference>
<comment type="caution">
    <text evidence="1">The sequence shown here is derived from an EMBL/GenBank/DDBJ whole genome shotgun (WGS) entry which is preliminary data.</text>
</comment>
<dbReference type="RefSeq" id="WP_170822080.1">
    <property type="nucleotide sequence ID" value="NZ_JAAOXG010000026.1"/>
</dbReference>
<keyword evidence="2" id="KW-1185">Reference proteome</keyword>
<dbReference type="InterPro" id="IPR011009">
    <property type="entry name" value="Kinase-like_dom_sf"/>
</dbReference>
<gene>
    <name evidence="1" type="ORF">G9470_14010</name>
</gene>
<sequence>MTAGIMEFWGLNEEPVATTPTTWEVAGKYILKSVGTENAALNNIRLTAALGSHGVPVPHIMKTTDGRDYILAGDGCYLLMEKLAGSHIKEVFEQDYASIAYETGIVIGKIHCAFMTVSDNQSGVNPFQQELTGWISRELSGSSLLTNSFWSICKCAP</sequence>
<name>A0ABX1VWZ5_9FIRM</name>
<organism evidence="1 2">
    <name type="scientific">Lacrimispora defluvii</name>
    <dbReference type="NCBI Taxonomy" id="2719233"/>
    <lineage>
        <taxon>Bacteria</taxon>
        <taxon>Bacillati</taxon>
        <taxon>Bacillota</taxon>
        <taxon>Clostridia</taxon>
        <taxon>Lachnospirales</taxon>
        <taxon>Lachnospiraceae</taxon>
        <taxon>Lacrimispora</taxon>
    </lineage>
</organism>
<reference evidence="1 2" key="1">
    <citation type="submission" date="2020-03" db="EMBL/GenBank/DDBJ databases">
        <title>Genome Sequence of industrial isolate, B5A.</title>
        <authorList>
            <person name="Sharma S."/>
            <person name="Patil P.B."/>
            <person name="Korpole S."/>
        </authorList>
    </citation>
    <scope>NUCLEOTIDE SEQUENCE [LARGE SCALE GENOMIC DNA]</scope>
    <source>
        <strain evidence="1 2">PI-S10-B5A</strain>
    </source>
</reference>
<accession>A0ABX1VWZ5</accession>
<dbReference type="SUPFAM" id="SSF56112">
    <property type="entry name" value="Protein kinase-like (PK-like)"/>
    <property type="match status" value="1"/>
</dbReference>
<dbReference type="EMBL" id="JAAOXG010000026">
    <property type="protein sequence ID" value="NNJ30901.1"/>
    <property type="molecule type" value="Genomic_DNA"/>
</dbReference>
<proteinExistence type="predicted"/>
<evidence type="ECO:0008006" key="3">
    <source>
        <dbReference type="Google" id="ProtNLM"/>
    </source>
</evidence>
<protein>
    <recommendedName>
        <fullName evidence="3">Aminoglycoside phosphotransferase domain-containing protein</fullName>
    </recommendedName>
</protein>